<sequence length="107" mass="11796">MSMREKRRKKRVAFDIASLAESIDAVIAGLIAERTGLIRRVKRLLDEPETLAKWSSASNVQPSKSELKRVENRLRSLDLQLSECRHIEGAIANLRGLTGGTGRAAGV</sequence>
<gene>
    <name evidence="1" type="ORF">FXB38_36570</name>
</gene>
<organism evidence="1 2">
    <name type="scientific">Bradyrhizobium cytisi</name>
    <dbReference type="NCBI Taxonomy" id="515489"/>
    <lineage>
        <taxon>Bacteria</taxon>
        <taxon>Pseudomonadati</taxon>
        <taxon>Pseudomonadota</taxon>
        <taxon>Alphaproteobacteria</taxon>
        <taxon>Hyphomicrobiales</taxon>
        <taxon>Nitrobacteraceae</taxon>
        <taxon>Bradyrhizobium</taxon>
    </lineage>
</organism>
<name>A0A5S4VYA8_9BRAD</name>
<dbReference type="RefSeq" id="WP_148755785.1">
    <property type="nucleotide sequence ID" value="NZ_VSSR01000077.1"/>
</dbReference>
<evidence type="ECO:0000313" key="2">
    <source>
        <dbReference type="Proteomes" id="UP000324853"/>
    </source>
</evidence>
<comment type="caution">
    <text evidence="1">The sequence shown here is derived from an EMBL/GenBank/DDBJ whole genome shotgun (WGS) entry which is preliminary data.</text>
</comment>
<dbReference type="AlphaFoldDB" id="A0A5S4VYA8"/>
<dbReference type="EMBL" id="VSSR01000077">
    <property type="protein sequence ID" value="TYL73354.1"/>
    <property type="molecule type" value="Genomic_DNA"/>
</dbReference>
<proteinExistence type="predicted"/>
<dbReference type="Proteomes" id="UP000324853">
    <property type="component" value="Unassembled WGS sequence"/>
</dbReference>
<reference evidence="1 2" key="1">
    <citation type="submission" date="2019-08" db="EMBL/GenBank/DDBJ databases">
        <title>Bradyrhizobium hipponensis sp. nov., a rhizobium isolated from a Lupinus angustifolius root nodule in Tunisia.</title>
        <authorList>
            <person name="Off K."/>
            <person name="Rejili M."/>
            <person name="Mars M."/>
            <person name="Brachmann A."/>
            <person name="Marin M."/>
        </authorList>
    </citation>
    <scope>NUCLEOTIDE SEQUENCE [LARGE SCALE GENOMIC DNA]</scope>
    <source>
        <strain evidence="1 2">CTAW11</strain>
    </source>
</reference>
<keyword evidence="2" id="KW-1185">Reference proteome</keyword>
<accession>A0A5S4VYA8</accession>
<protein>
    <submittedName>
        <fullName evidence="1">Uncharacterized protein</fullName>
    </submittedName>
</protein>
<evidence type="ECO:0000313" key="1">
    <source>
        <dbReference type="EMBL" id="TYL73354.1"/>
    </source>
</evidence>